<keyword evidence="3" id="KW-1185">Reference proteome</keyword>
<dbReference type="GO" id="GO:0016787">
    <property type="term" value="F:hydrolase activity"/>
    <property type="evidence" value="ECO:0007669"/>
    <property type="project" value="UniProtKB-KW"/>
</dbReference>
<dbReference type="OrthoDB" id="9771666at2"/>
<dbReference type="EMBL" id="SPKJ01000092">
    <property type="protein sequence ID" value="MYZ49726.1"/>
    <property type="molecule type" value="Genomic_DNA"/>
</dbReference>
<dbReference type="PROSITE" id="PS51318">
    <property type="entry name" value="TAT"/>
    <property type="match status" value="1"/>
</dbReference>
<evidence type="ECO:0000259" key="1">
    <source>
        <dbReference type="Pfam" id="PF01738"/>
    </source>
</evidence>
<reference evidence="2" key="1">
    <citation type="submission" date="2019-03" db="EMBL/GenBank/DDBJ databases">
        <title>Afifella sp. nov., isolated from activated sludge.</title>
        <authorList>
            <person name="Li Q."/>
            <person name="Liu Y."/>
        </authorList>
    </citation>
    <scope>NUCLEOTIDE SEQUENCE</scope>
    <source>
        <strain evidence="2">L72</strain>
    </source>
</reference>
<protein>
    <submittedName>
        <fullName evidence="2">Dienelactone hydrolase family protein</fullName>
    </submittedName>
</protein>
<sequence length="294" mass="31731">MNERPKITQEMIRLYDEYTHLTLDRRRFMDRLTKLAGSSAAAFAIAPMLEASKAKAAMLAEDDPRIKAGMVTWPGAEGTTLSGYLVTPADAQGPLPTVMVIHENRGLNPHIQDVARRVAVEGFLALAPDFLAPAGGTPEDEDKARQMISELDQAQTVANAVATVAYLDREERGNGKVGTVGFCWGGGLVNQTAVHAPDLDAAVAYYGRTPEPSQVPDIEASLLLHFAGLDDRINAGIPEYEAALKAAGKDYRVFVYEGANHAFNNDTSAARYDKAAADLAWSRTIAFLKEKLAA</sequence>
<accession>A0A964T712</accession>
<proteinExistence type="predicted"/>
<dbReference type="InterPro" id="IPR029058">
    <property type="entry name" value="AB_hydrolase_fold"/>
</dbReference>
<dbReference type="PANTHER" id="PTHR46623">
    <property type="entry name" value="CARBOXYMETHYLENEBUTENOLIDASE-RELATED"/>
    <property type="match status" value="1"/>
</dbReference>
<dbReference type="Proteomes" id="UP000773614">
    <property type="component" value="Unassembled WGS sequence"/>
</dbReference>
<dbReference type="AlphaFoldDB" id="A0A964T712"/>
<feature type="domain" description="Dienelactone hydrolase" evidence="1">
    <location>
        <begin position="82"/>
        <end position="290"/>
    </location>
</feature>
<dbReference type="Pfam" id="PF01738">
    <property type="entry name" value="DLH"/>
    <property type="match status" value="1"/>
</dbReference>
<dbReference type="RefSeq" id="WP_161142067.1">
    <property type="nucleotide sequence ID" value="NZ_SPKJ01000092.1"/>
</dbReference>
<name>A0A964T712_9HYPH</name>
<evidence type="ECO:0000313" key="3">
    <source>
        <dbReference type="Proteomes" id="UP000773614"/>
    </source>
</evidence>
<organism evidence="2 3">
    <name type="scientific">Propylenella binzhouense</name>
    <dbReference type="NCBI Taxonomy" id="2555902"/>
    <lineage>
        <taxon>Bacteria</taxon>
        <taxon>Pseudomonadati</taxon>
        <taxon>Pseudomonadota</taxon>
        <taxon>Alphaproteobacteria</taxon>
        <taxon>Hyphomicrobiales</taxon>
        <taxon>Propylenellaceae</taxon>
        <taxon>Propylenella</taxon>
    </lineage>
</organism>
<evidence type="ECO:0000313" key="2">
    <source>
        <dbReference type="EMBL" id="MYZ49726.1"/>
    </source>
</evidence>
<comment type="caution">
    <text evidence="2">The sequence shown here is derived from an EMBL/GenBank/DDBJ whole genome shotgun (WGS) entry which is preliminary data.</text>
</comment>
<keyword evidence="2" id="KW-0378">Hydrolase</keyword>
<gene>
    <name evidence="2" type="ORF">E4O86_18635</name>
</gene>
<dbReference type="Gene3D" id="3.40.50.1820">
    <property type="entry name" value="alpha/beta hydrolase"/>
    <property type="match status" value="1"/>
</dbReference>
<dbReference type="InterPro" id="IPR002925">
    <property type="entry name" value="Dienelactn_hydro"/>
</dbReference>
<dbReference type="SUPFAM" id="SSF53474">
    <property type="entry name" value="alpha/beta-Hydrolases"/>
    <property type="match status" value="1"/>
</dbReference>
<dbReference type="InterPro" id="IPR006311">
    <property type="entry name" value="TAT_signal"/>
</dbReference>
<dbReference type="PANTHER" id="PTHR46623:SF6">
    <property type="entry name" value="ALPHA_BETA-HYDROLASES SUPERFAMILY PROTEIN"/>
    <property type="match status" value="1"/>
</dbReference>
<dbReference type="InterPro" id="IPR051049">
    <property type="entry name" value="Dienelactone_hydrolase-like"/>
</dbReference>